<keyword evidence="3" id="KW-1015">Disulfide bond</keyword>
<dbReference type="InterPro" id="IPR042289">
    <property type="entry name" value="COA6"/>
</dbReference>
<dbReference type="InterPro" id="IPR036549">
    <property type="entry name" value="CX6/COA6-like_sf"/>
</dbReference>
<keyword evidence="2" id="KW-0496">Mitochondrion</keyword>
<sequence>MSEERKAPNRRARAECHSNRDAYFECLTNKNEDRAACAELFEKFEATCMPSWVKHFVRQREWNREKAARVTFVPTDDEAKA</sequence>
<dbReference type="PANTHER" id="PTHR46690:SF1">
    <property type="entry name" value="CYTOCHROME C OXIDASE ASSEMBLY FACTOR 6 HOMOLOG"/>
    <property type="match status" value="1"/>
</dbReference>
<name>A0A0L0FZY3_9EUKA</name>
<dbReference type="Gene3D" id="1.10.10.140">
    <property type="entry name" value="Cytochrome c oxidase, subunit VIb"/>
    <property type="match status" value="1"/>
</dbReference>
<dbReference type="InterPro" id="IPR048280">
    <property type="entry name" value="COX6B-like"/>
</dbReference>
<dbReference type="AlphaFoldDB" id="A0A0L0FZY3"/>
<dbReference type="GO" id="GO:0008535">
    <property type="term" value="P:respiratory chain complex IV assembly"/>
    <property type="evidence" value="ECO:0007669"/>
    <property type="project" value="InterPro"/>
</dbReference>
<evidence type="ECO:0008006" key="6">
    <source>
        <dbReference type="Google" id="ProtNLM"/>
    </source>
</evidence>
<dbReference type="OrthoDB" id="16284at2759"/>
<dbReference type="EMBL" id="KQ241932">
    <property type="protein sequence ID" value="KNC82380.1"/>
    <property type="molecule type" value="Genomic_DNA"/>
</dbReference>
<evidence type="ECO:0000256" key="2">
    <source>
        <dbReference type="ARBA" id="ARBA00023128"/>
    </source>
</evidence>
<evidence type="ECO:0000313" key="4">
    <source>
        <dbReference type="EMBL" id="KNC82380.1"/>
    </source>
</evidence>
<evidence type="ECO:0000256" key="3">
    <source>
        <dbReference type="ARBA" id="ARBA00023157"/>
    </source>
</evidence>
<accession>A0A0L0FZY3</accession>
<organism evidence="4 5">
    <name type="scientific">Sphaeroforma arctica JP610</name>
    <dbReference type="NCBI Taxonomy" id="667725"/>
    <lineage>
        <taxon>Eukaryota</taxon>
        <taxon>Ichthyosporea</taxon>
        <taxon>Ichthyophonida</taxon>
        <taxon>Sphaeroforma</taxon>
    </lineage>
</organism>
<dbReference type="SUPFAM" id="SSF47694">
    <property type="entry name" value="Cytochrome c oxidase subunit h"/>
    <property type="match status" value="1"/>
</dbReference>
<dbReference type="GeneID" id="25905835"/>
<evidence type="ECO:0000313" key="5">
    <source>
        <dbReference type="Proteomes" id="UP000054560"/>
    </source>
</evidence>
<reference evidence="4 5" key="1">
    <citation type="submission" date="2011-02" db="EMBL/GenBank/DDBJ databases">
        <title>The Genome Sequence of Sphaeroforma arctica JP610.</title>
        <authorList>
            <consortium name="The Broad Institute Genome Sequencing Platform"/>
            <person name="Russ C."/>
            <person name="Cuomo C."/>
            <person name="Young S.K."/>
            <person name="Zeng Q."/>
            <person name="Gargeya S."/>
            <person name="Alvarado L."/>
            <person name="Berlin A."/>
            <person name="Chapman S.B."/>
            <person name="Chen Z."/>
            <person name="Freedman E."/>
            <person name="Gellesch M."/>
            <person name="Goldberg J."/>
            <person name="Griggs A."/>
            <person name="Gujja S."/>
            <person name="Heilman E."/>
            <person name="Heiman D."/>
            <person name="Howarth C."/>
            <person name="Mehta T."/>
            <person name="Neiman D."/>
            <person name="Pearson M."/>
            <person name="Roberts A."/>
            <person name="Saif S."/>
            <person name="Shea T."/>
            <person name="Shenoy N."/>
            <person name="Sisk P."/>
            <person name="Stolte C."/>
            <person name="Sykes S."/>
            <person name="White J."/>
            <person name="Yandava C."/>
            <person name="Burger G."/>
            <person name="Gray M.W."/>
            <person name="Holland P.W.H."/>
            <person name="King N."/>
            <person name="Lang F.B.F."/>
            <person name="Roger A.J."/>
            <person name="Ruiz-Trillo I."/>
            <person name="Haas B."/>
            <person name="Nusbaum C."/>
            <person name="Birren B."/>
        </authorList>
    </citation>
    <scope>NUCLEOTIDE SEQUENCE [LARGE SCALE GENOMIC DNA]</scope>
    <source>
        <strain evidence="4 5">JP610</strain>
    </source>
</reference>
<dbReference type="PANTHER" id="PTHR46690">
    <property type="entry name" value="CYTOCHROME C OXIDASE ASSEMBLY FACTOR 6 HOMOLOG"/>
    <property type="match status" value="1"/>
</dbReference>
<dbReference type="PROSITE" id="PS51808">
    <property type="entry name" value="CHCH"/>
    <property type="match status" value="1"/>
</dbReference>
<proteinExistence type="predicted"/>
<dbReference type="GO" id="GO:0005739">
    <property type="term" value="C:mitochondrion"/>
    <property type="evidence" value="ECO:0007669"/>
    <property type="project" value="UniProtKB-SubCell"/>
</dbReference>
<dbReference type="RefSeq" id="XP_014156282.1">
    <property type="nucleotide sequence ID" value="XM_014300807.1"/>
</dbReference>
<protein>
    <recommendedName>
        <fullName evidence="6">Cytochrome c oxidase assembly factor 6</fullName>
    </recommendedName>
</protein>
<dbReference type="Proteomes" id="UP000054560">
    <property type="component" value="Unassembled WGS sequence"/>
</dbReference>
<gene>
    <name evidence="4" type="ORF">SARC_05331</name>
</gene>
<dbReference type="Pfam" id="PF02297">
    <property type="entry name" value="COX6B"/>
    <property type="match status" value="1"/>
</dbReference>
<evidence type="ECO:0000256" key="1">
    <source>
        <dbReference type="ARBA" id="ARBA00004173"/>
    </source>
</evidence>
<keyword evidence="5" id="KW-1185">Reference proteome</keyword>
<dbReference type="GO" id="GO:0042775">
    <property type="term" value="P:mitochondrial ATP synthesis coupled electron transport"/>
    <property type="evidence" value="ECO:0007669"/>
    <property type="project" value="TreeGrafter"/>
</dbReference>
<comment type="subcellular location">
    <subcellularLocation>
        <location evidence="1">Mitochondrion</location>
    </subcellularLocation>
</comment>